<dbReference type="SUPFAM" id="SSF52540">
    <property type="entry name" value="P-loop containing nucleoside triphosphate hydrolases"/>
    <property type="match status" value="1"/>
</dbReference>
<reference evidence="10" key="1">
    <citation type="submission" date="2020-07" db="EMBL/GenBank/DDBJ databases">
        <title>Huge and variable diversity of episymbiotic CPR bacteria and DPANN archaea in groundwater ecosystems.</title>
        <authorList>
            <person name="He C.Y."/>
            <person name="Keren R."/>
            <person name="Whittaker M."/>
            <person name="Farag I.F."/>
            <person name="Doudna J."/>
            <person name="Cate J.H.D."/>
            <person name="Banfield J.F."/>
        </authorList>
    </citation>
    <scope>NUCLEOTIDE SEQUENCE</scope>
    <source>
        <strain evidence="10">NC_groundwater_928_Pr1_S-0.2um_72_17</strain>
    </source>
</reference>
<evidence type="ECO:0000256" key="2">
    <source>
        <dbReference type="ARBA" id="ARBA00022490"/>
    </source>
</evidence>
<dbReference type="InterPro" id="IPR006169">
    <property type="entry name" value="GTP1_OBG_dom"/>
</dbReference>
<protein>
    <submittedName>
        <fullName evidence="10">GTPase ObgE</fullName>
    </submittedName>
</protein>
<evidence type="ECO:0000313" key="10">
    <source>
        <dbReference type="EMBL" id="MBI3540156.1"/>
    </source>
</evidence>
<evidence type="ECO:0000256" key="6">
    <source>
        <dbReference type="ARBA" id="ARBA00023134"/>
    </source>
</evidence>
<dbReference type="PRINTS" id="PR00326">
    <property type="entry name" value="GTP1OBG"/>
</dbReference>
<dbReference type="Gene3D" id="3.40.50.300">
    <property type="entry name" value="P-loop containing nucleotide triphosphate hydrolases"/>
    <property type="match status" value="1"/>
</dbReference>
<dbReference type="InterPro" id="IPR006073">
    <property type="entry name" value="GTP-bd"/>
</dbReference>
<dbReference type="SUPFAM" id="SSF82051">
    <property type="entry name" value="Obg GTP-binding protein N-terminal domain"/>
    <property type="match status" value="1"/>
</dbReference>
<keyword evidence="2" id="KW-0963">Cytoplasm</keyword>
<dbReference type="PANTHER" id="PTHR11702:SF31">
    <property type="entry name" value="MITOCHONDRIAL RIBOSOME-ASSOCIATED GTPASE 2"/>
    <property type="match status" value="1"/>
</dbReference>
<comment type="similarity">
    <text evidence="1">Belongs to the TRAFAC class OBG-HflX-like GTPase superfamily. OBG GTPase family.</text>
</comment>
<feature type="domain" description="Obg" evidence="9">
    <location>
        <begin position="1"/>
        <end position="113"/>
    </location>
</feature>
<keyword evidence="6" id="KW-0342">GTP-binding</keyword>
<dbReference type="Pfam" id="PF01926">
    <property type="entry name" value="MMR_HSR1"/>
    <property type="match status" value="1"/>
</dbReference>
<dbReference type="GO" id="GO:0042254">
    <property type="term" value="P:ribosome biogenesis"/>
    <property type="evidence" value="ECO:0007669"/>
    <property type="project" value="UniProtKB-UniRule"/>
</dbReference>
<dbReference type="GO" id="GO:0005525">
    <property type="term" value="F:GTP binding"/>
    <property type="evidence" value="ECO:0007669"/>
    <property type="project" value="UniProtKB-KW"/>
</dbReference>
<dbReference type="InterPro" id="IPR045086">
    <property type="entry name" value="OBG_GTPase"/>
</dbReference>
<evidence type="ECO:0000256" key="4">
    <source>
        <dbReference type="ARBA" id="ARBA00022801"/>
    </source>
</evidence>
<dbReference type="PIRSF" id="PIRSF002401">
    <property type="entry name" value="GTP_bd_Obg/CgtA"/>
    <property type="match status" value="1"/>
</dbReference>
<dbReference type="EMBL" id="JACQAY010000255">
    <property type="protein sequence ID" value="MBI3540156.1"/>
    <property type="molecule type" value="Genomic_DNA"/>
</dbReference>
<dbReference type="NCBIfam" id="TIGR02729">
    <property type="entry name" value="Obg_CgtA"/>
    <property type="match status" value="1"/>
</dbReference>
<dbReference type="CDD" id="cd01898">
    <property type="entry name" value="Obg"/>
    <property type="match status" value="1"/>
</dbReference>
<dbReference type="InterPro" id="IPR036726">
    <property type="entry name" value="GTP1_OBG_dom_sf"/>
</dbReference>
<dbReference type="PANTHER" id="PTHR11702">
    <property type="entry name" value="DEVELOPMENTALLY REGULATED GTP-BINDING PROTEIN-RELATED"/>
    <property type="match status" value="1"/>
</dbReference>
<feature type="domain" description="OBG-type G" evidence="8">
    <location>
        <begin position="114"/>
        <end position="279"/>
    </location>
</feature>
<dbReference type="PROSITE" id="PS51883">
    <property type="entry name" value="OBG"/>
    <property type="match status" value="1"/>
</dbReference>
<feature type="region of interest" description="Disordered" evidence="7">
    <location>
        <begin position="73"/>
        <end position="101"/>
    </location>
</feature>
<evidence type="ECO:0000256" key="7">
    <source>
        <dbReference type="SAM" id="MobiDB-lite"/>
    </source>
</evidence>
<evidence type="ECO:0000313" key="11">
    <source>
        <dbReference type="Proteomes" id="UP000807850"/>
    </source>
</evidence>
<dbReference type="Gene3D" id="2.70.210.12">
    <property type="entry name" value="GTP1/OBG domain"/>
    <property type="match status" value="1"/>
</dbReference>
<evidence type="ECO:0000256" key="3">
    <source>
        <dbReference type="ARBA" id="ARBA00022741"/>
    </source>
</evidence>
<evidence type="ECO:0000259" key="9">
    <source>
        <dbReference type="PROSITE" id="PS51883"/>
    </source>
</evidence>
<name>A0A9D6QKF8_UNCEI</name>
<keyword evidence="4" id="KW-0378">Hydrolase</keyword>
<feature type="region of interest" description="Disordered" evidence="7">
    <location>
        <begin position="20"/>
        <end position="41"/>
    </location>
</feature>
<dbReference type="NCBIfam" id="NF008956">
    <property type="entry name" value="PRK12299.1"/>
    <property type="match status" value="1"/>
</dbReference>
<organism evidence="10 11">
    <name type="scientific">Eiseniibacteriota bacterium</name>
    <dbReference type="NCBI Taxonomy" id="2212470"/>
    <lineage>
        <taxon>Bacteria</taxon>
        <taxon>Candidatus Eiseniibacteriota</taxon>
    </lineage>
</organism>
<gene>
    <name evidence="10" type="primary">obgE</name>
    <name evidence="10" type="ORF">HY076_07770</name>
</gene>
<evidence type="ECO:0000256" key="5">
    <source>
        <dbReference type="ARBA" id="ARBA00022842"/>
    </source>
</evidence>
<sequence length="295" mass="31603">MAPLVFCFHQLLDCREQPRYRADSGRAGSGNNRTGKDGEDLVIQVPPGTVVKDSEGGTLADLVRAGERWVAAQGGRGGRGNARFATPTHQAPRRADPGTPGEERRLELELKLIADAGFVGLPNAGKSTLLSRITRARPRIADYPFTTLEPNLGIVMAGAERHFVAADLPGLIEGAHQGKGLGLEFLRHVERTRVLVFLLDASRPAPADDLALLEHELARYSPALMEKRRLVTLTKSDLIAPEARATLAASVGLPGASLISAQTGEGLGPWLDRLWTLLPPATSGDAEGEEAPRDR</sequence>
<dbReference type="PROSITE" id="PS51710">
    <property type="entry name" value="G_OBG"/>
    <property type="match status" value="1"/>
</dbReference>
<evidence type="ECO:0000256" key="1">
    <source>
        <dbReference type="ARBA" id="ARBA00007699"/>
    </source>
</evidence>
<comment type="caution">
    <text evidence="10">The sequence shown here is derived from an EMBL/GenBank/DDBJ whole genome shotgun (WGS) entry which is preliminary data.</text>
</comment>
<dbReference type="Proteomes" id="UP000807850">
    <property type="component" value="Unassembled WGS sequence"/>
</dbReference>
<dbReference type="GO" id="GO:0000287">
    <property type="term" value="F:magnesium ion binding"/>
    <property type="evidence" value="ECO:0007669"/>
    <property type="project" value="InterPro"/>
</dbReference>
<keyword evidence="5" id="KW-0460">Magnesium</keyword>
<proteinExistence type="inferred from homology"/>
<dbReference type="AlphaFoldDB" id="A0A9D6QKF8"/>
<evidence type="ECO:0000259" key="8">
    <source>
        <dbReference type="PROSITE" id="PS51710"/>
    </source>
</evidence>
<dbReference type="PROSITE" id="PS00905">
    <property type="entry name" value="GTP1_OBG"/>
    <property type="match status" value="1"/>
</dbReference>
<dbReference type="InterPro" id="IPR014100">
    <property type="entry name" value="GTP-bd_Obg/CgtA"/>
</dbReference>
<keyword evidence="3" id="KW-0547">Nucleotide-binding</keyword>
<dbReference type="Pfam" id="PF01018">
    <property type="entry name" value="GTP1_OBG"/>
    <property type="match status" value="1"/>
</dbReference>
<accession>A0A9D6QKF8</accession>
<dbReference type="InterPro" id="IPR027417">
    <property type="entry name" value="P-loop_NTPase"/>
</dbReference>
<dbReference type="InterPro" id="IPR031167">
    <property type="entry name" value="G_OBG"/>
</dbReference>
<dbReference type="GO" id="GO:0003924">
    <property type="term" value="F:GTPase activity"/>
    <property type="evidence" value="ECO:0007669"/>
    <property type="project" value="InterPro"/>
</dbReference>
<dbReference type="FunFam" id="2.70.210.12:FF:000001">
    <property type="entry name" value="GTPase Obg"/>
    <property type="match status" value="1"/>
</dbReference>
<dbReference type="InterPro" id="IPR006074">
    <property type="entry name" value="GTP1-OBG_CS"/>
</dbReference>